<accession>A0A0F9LBE0</accession>
<proteinExistence type="predicted"/>
<feature type="coiled-coil region" evidence="1">
    <location>
        <begin position="37"/>
        <end position="64"/>
    </location>
</feature>
<organism evidence="2">
    <name type="scientific">marine sediment metagenome</name>
    <dbReference type="NCBI Taxonomy" id="412755"/>
    <lineage>
        <taxon>unclassified sequences</taxon>
        <taxon>metagenomes</taxon>
        <taxon>ecological metagenomes</taxon>
    </lineage>
</organism>
<dbReference type="EMBL" id="LAZR01007532">
    <property type="protein sequence ID" value="KKM84651.1"/>
    <property type="molecule type" value="Genomic_DNA"/>
</dbReference>
<sequence>MGYNEDSNSTERKWMKLKKQYELYLELIAIIKKATPSEKRRREIEKTENKFKEEIKECEAVIELNRKGVLREATALKYSLFFLQNNSVKLKGILEVQKRVLAHYEEVEKKVKGKKRKEVKKDKKETKGFIAVIERNLARALENEADPE</sequence>
<dbReference type="AlphaFoldDB" id="A0A0F9LBE0"/>
<protein>
    <submittedName>
        <fullName evidence="2">Uncharacterized protein</fullName>
    </submittedName>
</protein>
<gene>
    <name evidence="2" type="ORF">LCGC14_1297010</name>
</gene>
<keyword evidence="1" id="KW-0175">Coiled coil</keyword>
<evidence type="ECO:0000313" key="2">
    <source>
        <dbReference type="EMBL" id="KKM84651.1"/>
    </source>
</evidence>
<evidence type="ECO:0000256" key="1">
    <source>
        <dbReference type="SAM" id="Coils"/>
    </source>
</evidence>
<name>A0A0F9LBE0_9ZZZZ</name>
<reference evidence="2" key="1">
    <citation type="journal article" date="2015" name="Nature">
        <title>Complex archaea that bridge the gap between prokaryotes and eukaryotes.</title>
        <authorList>
            <person name="Spang A."/>
            <person name="Saw J.H."/>
            <person name="Jorgensen S.L."/>
            <person name="Zaremba-Niedzwiedzka K."/>
            <person name="Martijn J."/>
            <person name="Lind A.E."/>
            <person name="van Eijk R."/>
            <person name="Schleper C."/>
            <person name="Guy L."/>
            <person name="Ettema T.J."/>
        </authorList>
    </citation>
    <scope>NUCLEOTIDE SEQUENCE</scope>
</reference>
<comment type="caution">
    <text evidence="2">The sequence shown here is derived from an EMBL/GenBank/DDBJ whole genome shotgun (WGS) entry which is preliminary data.</text>
</comment>